<organism evidence="2 3">
    <name type="scientific">Penicillium alfredii</name>
    <dbReference type="NCBI Taxonomy" id="1506179"/>
    <lineage>
        <taxon>Eukaryota</taxon>
        <taxon>Fungi</taxon>
        <taxon>Dikarya</taxon>
        <taxon>Ascomycota</taxon>
        <taxon>Pezizomycotina</taxon>
        <taxon>Eurotiomycetes</taxon>
        <taxon>Eurotiomycetidae</taxon>
        <taxon>Eurotiales</taxon>
        <taxon>Aspergillaceae</taxon>
        <taxon>Penicillium</taxon>
    </lineage>
</organism>
<comment type="caution">
    <text evidence="2">The sequence shown here is derived from an EMBL/GenBank/DDBJ whole genome shotgun (WGS) entry which is preliminary data.</text>
</comment>
<dbReference type="EMBL" id="JAPMSZ010000009">
    <property type="protein sequence ID" value="KAJ5091256.1"/>
    <property type="molecule type" value="Genomic_DNA"/>
</dbReference>
<evidence type="ECO:0000256" key="1">
    <source>
        <dbReference type="SAM" id="MobiDB-lite"/>
    </source>
</evidence>
<evidence type="ECO:0000313" key="2">
    <source>
        <dbReference type="EMBL" id="KAJ5091256.1"/>
    </source>
</evidence>
<dbReference type="GeneID" id="81395823"/>
<dbReference type="Proteomes" id="UP001141434">
    <property type="component" value="Unassembled WGS sequence"/>
</dbReference>
<evidence type="ECO:0000313" key="3">
    <source>
        <dbReference type="Proteomes" id="UP001141434"/>
    </source>
</evidence>
<name>A0A9W9F0F6_9EURO</name>
<keyword evidence="3" id="KW-1185">Reference proteome</keyword>
<gene>
    <name evidence="2" type="ORF">NUU61_006126</name>
</gene>
<reference evidence="2" key="2">
    <citation type="journal article" date="2023" name="IMA Fungus">
        <title>Comparative genomic study of the Penicillium genus elucidates a diverse pangenome and 15 lateral gene transfer events.</title>
        <authorList>
            <person name="Petersen C."/>
            <person name="Sorensen T."/>
            <person name="Nielsen M.R."/>
            <person name="Sondergaard T.E."/>
            <person name="Sorensen J.L."/>
            <person name="Fitzpatrick D.A."/>
            <person name="Frisvad J.C."/>
            <person name="Nielsen K.L."/>
        </authorList>
    </citation>
    <scope>NUCLEOTIDE SEQUENCE</scope>
    <source>
        <strain evidence="2">IBT 34128</strain>
    </source>
</reference>
<reference evidence="2" key="1">
    <citation type="submission" date="2022-11" db="EMBL/GenBank/DDBJ databases">
        <authorList>
            <person name="Petersen C."/>
        </authorList>
    </citation>
    <scope>NUCLEOTIDE SEQUENCE</scope>
    <source>
        <strain evidence="2">IBT 34128</strain>
    </source>
</reference>
<accession>A0A9W9F0F6</accession>
<dbReference type="RefSeq" id="XP_056509454.1">
    <property type="nucleotide sequence ID" value="XM_056656654.1"/>
</dbReference>
<proteinExistence type="predicted"/>
<feature type="region of interest" description="Disordered" evidence="1">
    <location>
        <begin position="31"/>
        <end position="51"/>
    </location>
</feature>
<dbReference type="AlphaFoldDB" id="A0A9W9F0F6"/>
<protein>
    <submittedName>
        <fullName evidence="2">Uncharacterized protein</fullName>
    </submittedName>
</protein>
<sequence>MPTGRSETSTGNSMAVEVPTVAVGRLPMGAELARRAQGSRTPAPHSCEHGEFSLKLPVPRTVGPVPGLRRKRSGPLPSSSERPFGKFKWAFLETCRKLNLAHLAKACKRFFKVADVGAGDIHQWALAVSREADQVVEGEEVVWPEPGWLTEMVSDQHNDNTLPALPAQSLSRRPCCRSNGHCLVMLVGYPQLYCFGLTLSSAPCHAAV</sequence>